<evidence type="ECO:0000313" key="1">
    <source>
        <dbReference type="EMBL" id="CAD8141447.1"/>
    </source>
</evidence>
<accession>A0A8S1SQM5</accession>
<dbReference type="EMBL" id="CAJJDO010000010">
    <property type="protein sequence ID" value="CAD8141447.1"/>
    <property type="molecule type" value="Genomic_DNA"/>
</dbReference>
<keyword evidence="2" id="KW-1185">Reference proteome</keyword>
<gene>
    <name evidence="1" type="ORF">PPENT_87.1.T0100121</name>
</gene>
<protein>
    <submittedName>
        <fullName evidence="1">Uncharacterized protein</fullName>
    </submittedName>
</protein>
<evidence type="ECO:0000313" key="2">
    <source>
        <dbReference type="Proteomes" id="UP000689195"/>
    </source>
</evidence>
<name>A0A8S1SQM5_9CILI</name>
<comment type="caution">
    <text evidence="1">The sequence shown here is derived from an EMBL/GenBank/DDBJ whole genome shotgun (WGS) entry which is preliminary data.</text>
</comment>
<proteinExistence type="predicted"/>
<organism evidence="1 2">
    <name type="scientific">Paramecium pentaurelia</name>
    <dbReference type="NCBI Taxonomy" id="43138"/>
    <lineage>
        <taxon>Eukaryota</taxon>
        <taxon>Sar</taxon>
        <taxon>Alveolata</taxon>
        <taxon>Ciliophora</taxon>
        <taxon>Intramacronucleata</taxon>
        <taxon>Oligohymenophorea</taxon>
        <taxon>Peniculida</taxon>
        <taxon>Parameciidae</taxon>
        <taxon>Paramecium</taxon>
    </lineage>
</organism>
<dbReference type="Proteomes" id="UP000689195">
    <property type="component" value="Unassembled WGS sequence"/>
</dbReference>
<sequence>MHTDIIMEFQFDKVNSFKAIKKFCSHIISLKEVRNQQFQDSVKYKYCYNRPQSTRSGGITVGVHKQLQSRNILLP</sequence>
<dbReference type="AlphaFoldDB" id="A0A8S1SQM5"/>
<reference evidence="1" key="1">
    <citation type="submission" date="2021-01" db="EMBL/GenBank/DDBJ databases">
        <authorList>
            <consortium name="Genoscope - CEA"/>
            <person name="William W."/>
        </authorList>
    </citation>
    <scope>NUCLEOTIDE SEQUENCE</scope>
</reference>